<proteinExistence type="predicted"/>
<feature type="compositionally biased region" description="Basic and acidic residues" evidence="1">
    <location>
        <begin position="198"/>
        <end position="207"/>
    </location>
</feature>
<evidence type="ECO:0000256" key="2">
    <source>
        <dbReference type="SAM" id="Phobius"/>
    </source>
</evidence>
<name>A0A016WCN1_9BILA</name>
<feature type="compositionally biased region" description="Polar residues" evidence="1">
    <location>
        <begin position="208"/>
        <end position="223"/>
    </location>
</feature>
<dbReference type="AlphaFoldDB" id="A0A016WCN1"/>
<evidence type="ECO:0000256" key="1">
    <source>
        <dbReference type="SAM" id="MobiDB-lite"/>
    </source>
</evidence>
<keyword evidence="2" id="KW-1133">Transmembrane helix</keyword>
<feature type="region of interest" description="Disordered" evidence="1">
    <location>
        <begin position="171"/>
        <end position="223"/>
    </location>
</feature>
<accession>A0A016WCN1</accession>
<evidence type="ECO:0000313" key="3">
    <source>
        <dbReference type="EMBL" id="EYC37559.1"/>
    </source>
</evidence>
<keyword evidence="2" id="KW-0812">Transmembrane</keyword>
<sequence>MLSTTVSSQKPANVVKRSQLMVGLGLLFLYFAAFSPLCEKKNLARRRRWSDPVKYFGTTLTSVRQNLRLTMVWSISLWYSPPGDSHVHRREIGFWNCELPWIVMPGHDSCVFSSVYVVFFLFCCMLPMHCIYVLCRALAPPQDRHLRPRPLAIKGAPAALSAQCSVHSSSVAVRSDATEGRREGRSERRIRRSPIKSGKKDDQHTPRQSESPPTDLTGWSSSS</sequence>
<keyword evidence="4" id="KW-1185">Reference proteome</keyword>
<evidence type="ECO:0000313" key="4">
    <source>
        <dbReference type="Proteomes" id="UP000024635"/>
    </source>
</evidence>
<keyword evidence="2" id="KW-0472">Membrane</keyword>
<feature type="transmembrane region" description="Helical" evidence="2">
    <location>
        <begin position="20"/>
        <end position="38"/>
    </location>
</feature>
<feature type="compositionally biased region" description="Basic and acidic residues" evidence="1">
    <location>
        <begin position="176"/>
        <end position="187"/>
    </location>
</feature>
<dbReference type="EMBL" id="JARK01000381">
    <property type="protein sequence ID" value="EYC37559.1"/>
    <property type="molecule type" value="Genomic_DNA"/>
</dbReference>
<dbReference type="Proteomes" id="UP000024635">
    <property type="component" value="Unassembled WGS sequence"/>
</dbReference>
<reference evidence="4" key="1">
    <citation type="journal article" date="2015" name="Nat. Genet.">
        <title>The genome and transcriptome of the zoonotic hookworm Ancylostoma ceylanicum identify infection-specific gene families.</title>
        <authorList>
            <person name="Schwarz E.M."/>
            <person name="Hu Y."/>
            <person name="Antoshechkin I."/>
            <person name="Miller M.M."/>
            <person name="Sternberg P.W."/>
            <person name="Aroian R.V."/>
        </authorList>
    </citation>
    <scope>NUCLEOTIDE SEQUENCE</scope>
    <source>
        <strain evidence="4">HY135</strain>
    </source>
</reference>
<comment type="caution">
    <text evidence="3">The sequence shown here is derived from an EMBL/GenBank/DDBJ whole genome shotgun (WGS) entry which is preliminary data.</text>
</comment>
<organism evidence="3 4">
    <name type="scientific">Ancylostoma ceylanicum</name>
    <dbReference type="NCBI Taxonomy" id="53326"/>
    <lineage>
        <taxon>Eukaryota</taxon>
        <taxon>Metazoa</taxon>
        <taxon>Ecdysozoa</taxon>
        <taxon>Nematoda</taxon>
        <taxon>Chromadorea</taxon>
        <taxon>Rhabditida</taxon>
        <taxon>Rhabditina</taxon>
        <taxon>Rhabditomorpha</taxon>
        <taxon>Strongyloidea</taxon>
        <taxon>Ancylostomatidae</taxon>
        <taxon>Ancylostomatinae</taxon>
        <taxon>Ancylostoma</taxon>
    </lineage>
</organism>
<feature type="transmembrane region" description="Helical" evidence="2">
    <location>
        <begin position="110"/>
        <end position="134"/>
    </location>
</feature>
<protein>
    <submittedName>
        <fullName evidence="3">Uncharacterized protein</fullName>
    </submittedName>
</protein>
<gene>
    <name evidence="3" type="primary">Acey_s0781.g2316</name>
    <name evidence="3" type="ORF">Y032_0781g2316</name>
</gene>